<name>S0KG53_9ENTE</name>
<sequence>MRNELFFLLITLLFDGISCYLGYSILGGMKFINRIQRWGVAIIFIVCFSLFVFYFFDFKDYFSISLSSTLVLILLTLEKEDRLKSIGIYLFIFLGTSTIGVAEIFILMSVYQQSFEQLSNNMNIVIAVDFGQISLLFIIYYLRKKIFKDKYIKFNKSQYVIFNLIILAITVLISVLQYLDGKLPIINDTKILLVISILLCLLLLFLAVYQAYLNTNQQLLREKNQLQIDFQRMQQMYYESILKQNEDIRRFKHDFNGHLQTIRYLNSQKSSQELEHYLQKIAQQANIHLQTKYTGNKVVDILLLDLCNQAHLNEIEVRIDGYLPNQLFIEDFDLTTICFNLFKNALEAVSQVSVQEERVIDIFVDYVDQTHFVMEIKNTISQKVEIKDNQITTSKADGINHGIGLKNVAATVEKYEGYLSLASSEKVFSVKLFM</sequence>
<keyword evidence="5" id="KW-1185">Reference proteome</keyword>
<gene>
    <name evidence="4" type="ORF">I568_02285</name>
</gene>
<keyword evidence="2" id="KW-0812">Transmembrane</keyword>
<feature type="transmembrane region" description="Helical" evidence="2">
    <location>
        <begin position="6"/>
        <end position="26"/>
    </location>
</feature>
<keyword evidence="1" id="KW-0175">Coiled coil</keyword>
<dbReference type="AlphaFoldDB" id="S0KG53"/>
<evidence type="ECO:0000256" key="1">
    <source>
        <dbReference type="SAM" id="Coils"/>
    </source>
</evidence>
<feature type="transmembrane region" description="Helical" evidence="2">
    <location>
        <begin position="61"/>
        <end position="77"/>
    </location>
</feature>
<protein>
    <recommendedName>
        <fullName evidence="3">Sensor histidine kinase NatK-like C-terminal domain-containing protein</fullName>
    </recommendedName>
</protein>
<evidence type="ECO:0000313" key="5">
    <source>
        <dbReference type="Proteomes" id="UP000014113"/>
    </source>
</evidence>
<evidence type="ECO:0000313" key="4">
    <source>
        <dbReference type="EMBL" id="EOW79934.1"/>
    </source>
</evidence>
<proteinExistence type="predicted"/>
<dbReference type="Pfam" id="PF14501">
    <property type="entry name" value="HATPase_c_5"/>
    <property type="match status" value="1"/>
</dbReference>
<evidence type="ECO:0000259" key="3">
    <source>
        <dbReference type="Pfam" id="PF14501"/>
    </source>
</evidence>
<dbReference type="InterPro" id="IPR036890">
    <property type="entry name" value="HATPase_C_sf"/>
</dbReference>
<dbReference type="GO" id="GO:0042802">
    <property type="term" value="F:identical protein binding"/>
    <property type="evidence" value="ECO:0007669"/>
    <property type="project" value="TreeGrafter"/>
</dbReference>
<dbReference type="SUPFAM" id="SSF55874">
    <property type="entry name" value="ATPase domain of HSP90 chaperone/DNA topoisomerase II/histidine kinase"/>
    <property type="match status" value="1"/>
</dbReference>
<dbReference type="PANTHER" id="PTHR40448">
    <property type="entry name" value="TWO-COMPONENT SENSOR HISTIDINE KINASE"/>
    <property type="match status" value="1"/>
</dbReference>
<dbReference type="InterPro" id="IPR032834">
    <property type="entry name" value="NatK-like_C"/>
</dbReference>
<dbReference type="Gene3D" id="3.30.565.10">
    <property type="entry name" value="Histidine kinase-like ATPase, C-terminal domain"/>
    <property type="match status" value="1"/>
</dbReference>
<dbReference type="EMBL" id="ASWJ01000011">
    <property type="protein sequence ID" value="EOW79934.1"/>
    <property type="molecule type" value="Genomic_DNA"/>
</dbReference>
<dbReference type="eggNOG" id="COG3290">
    <property type="taxonomic scope" value="Bacteria"/>
</dbReference>
<dbReference type="PANTHER" id="PTHR40448:SF1">
    <property type="entry name" value="TWO-COMPONENT SENSOR HISTIDINE KINASE"/>
    <property type="match status" value="1"/>
</dbReference>
<feature type="transmembrane region" description="Helical" evidence="2">
    <location>
        <begin position="123"/>
        <end position="141"/>
    </location>
</feature>
<evidence type="ECO:0000256" key="2">
    <source>
        <dbReference type="SAM" id="Phobius"/>
    </source>
</evidence>
<feature type="coiled-coil region" evidence="1">
    <location>
        <begin position="209"/>
        <end position="236"/>
    </location>
</feature>
<dbReference type="OrthoDB" id="9813149at2"/>
<feature type="transmembrane region" description="Helical" evidence="2">
    <location>
        <begin position="38"/>
        <end position="55"/>
    </location>
</feature>
<comment type="caution">
    <text evidence="4">The sequence shown here is derived from an EMBL/GenBank/DDBJ whole genome shotgun (WGS) entry which is preliminary data.</text>
</comment>
<feature type="transmembrane region" description="Helical" evidence="2">
    <location>
        <begin position="161"/>
        <end position="179"/>
    </location>
</feature>
<dbReference type="PATRIC" id="fig|1121865.3.peg.1958"/>
<organism evidence="4 5">
    <name type="scientific">Enterococcus columbae DSM 7374 = ATCC 51263</name>
    <dbReference type="NCBI Taxonomy" id="1121865"/>
    <lineage>
        <taxon>Bacteria</taxon>
        <taxon>Bacillati</taxon>
        <taxon>Bacillota</taxon>
        <taxon>Bacilli</taxon>
        <taxon>Lactobacillales</taxon>
        <taxon>Enterococcaceae</taxon>
        <taxon>Enterococcus</taxon>
    </lineage>
</organism>
<feature type="transmembrane region" description="Helical" evidence="2">
    <location>
        <begin position="191"/>
        <end position="213"/>
    </location>
</feature>
<dbReference type="Proteomes" id="UP000014113">
    <property type="component" value="Unassembled WGS sequence"/>
</dbReference>
<keyword evidence="2" id="KW-1133">Transmembrane helix</keyword>
<dbReference type="STRING" id="1121865.OMW_02010"/>
<accession>S0KG53</accession>
<keyword evidence="2" id="KW-0472">Membrane</keyword>
<reference evidence="4 5" key="1">
    <citation type="submission" date="2013-03" db="EMBL/GenBank/DDBJ databases">
        <title>The Genome Sequence of Enterococcus columbae ATCC_51263 (PacBio/Illumina hybrid assembly).</title>
        <authorList>
            <consortium name="The Broad Institute Genomics Platform"/>
            <consortium name="The Broad Institute Genome Sequencing Center for Infectious Disease"/>
            <person name="Earl A."/>
            <person name="Russ C."/>
            <person name="Gilmore M."/>
            <person name="Surin D."/>
            <person name="Walker B."/>
            <person name="Young S."/>
            <person name="Zeng Q."/>
            <person name="Gargeya S."/>
            <person name="Fitzgerald M."/>
            <person name="Haas B."/>
            <person name="Abouelleil A."/>
            <person name="Allen A.W."/>
            <person name="Alvarado L."/>
            <person name="Arachchi H.M."/>
            <person name="Berlin A.M."/>
            <person name="Chapman S.B."/>
            <person name="Gainer-Dewar J."/>
            <person name="Goldberg J."/>
            <person name="Griggs A."/>
            <person name="Gujja S."/>
            <person name="Hansen M."/>
            <person name="Howarth C."/>
            <person name="Imamovic A."/>
            <person name="Ireland A."/>
            <person name="Larimer J."/>
            <person name="McCowan C."/>
            <person name="Murphy C."/>
            <person name="Pearson M."/>
            <person name="Poon T.W."/>
            <person name="Priest M."/>
            <person name="Roberts A."/>
            <person name="Saif S."/>
            <person name="Shea T."/>
            <person name="Sisk P."/>
            <person name="Sykes S."/>
            <person name="Wortman J."/>
            <person name="Nusbaum C."/>
            <person name="Birren B."/>
        </authorList>
    </citation>
    <scope>NUCLEOTIDE SEQUENCE [LARGE SCALE GENOMIC DNA]</scope>
    <source>
        <strain evidence="4 5">ATCC 51263</strain>
    </source>
</reference>
<feature type="domain" description="Sensor histidine kinase NatK-like C-terminal" evidence="3">
    <location>
        <begin position="331"/>
        <end position="433"/>
    </location>
</feature>
<feature type="transmembrane region" description="Helical" evidence="2">
    <location>
        <begin position="89"/>
        <end position="111"/>
    </location>
</feature>